<dbReference type="GO" id="GO:0005737">
    <property type="term" value="C:cytoplasm"/>
    <property type="evidence" value="ECO:0007669"/>
    <property type="project" value="TreeGrafter"/>
</dbReference>
<evidence type="ECO:0000256" key="5">
    <source>
        <dbReference type="ARBA" id="ARBA00023295"/>
    </source>
</evidence>
<accession>A0A1G9I1Y1</accession>
<name>A0A1G9I1Y1_9FIRM</name>
<evidence type="ECO:0000256" key="3">
    <source>
        <dbReference type="ARBA" id="ARBA00023211"/>
    </source>
</evidence>
<keyword evidence="4" id="KW-0456">Lyase</keyword>
<dbReference type="GO" id="GO:0016798">
    <property type="term" value="F:hydrolase activity, acting on glycosyl bonds"/>
    <property type="evidence" value="ECO:0007669"/>
    <property type="project" value="UniProtKB-KW"/>
</dbReference>
<keyword evidence="2" id="KW-0378">Hydrolase</keyword>
<sequence length="281" mass="30317">MTAIKVSEQLERKIYKTGRPVVTLETASLIHGLPHPENLEFFLRLQKIIEEEGALAAGVGVYEGEPKVGLTDEELKVLASKEKTARVDRCNLASAAAKSRSGGAAADAAIFMAESAGFNFLLTGENGLKGDTFAGDHESFPAAVLQELARRPLLTIFSGVQPSSDADQIYVRLKSRGVEVVGFRTDDPSEGENSEGNEALPNSVNSVQEAAEIFRTQRQLDMQTGMLLISDFAKKTGKGKSWPGKNGSGEYPEAEMLLLEKNARLGAALALAYRRLQVYGD</sequence>
<gene>
    <name evidence="6" type="ORF">SAMN04488692_10294</name>
</gene>
<evidence type="ECO:0000256" key="1">
    <source>
        <dbReference type="ARBA" id="ARBA00022723"/>
    </source>
</evidence>
<dbReference type="GO" id="GO:0046872">
    <property type="term" value="F:metal ion binding"/>
    <property type="evidence" value="ECO:0007669"/>
    <property type="project" value="UniProtKB-KW"/>
</dbReference>
<dbReference type="AlphaFoldDB" id="A0A1G9I1Y1"/>
<dbReference type="InterPro" id="IPR007342">
    <property type="entry name" value="PsuG"/>
</dbReference>
<keyword evidence="1" id="KW-0479">Metal-binding</keyword>
<keyword evidence="7" id="KW-1185">Reference proteome</keyword>
<evidence type="ECO:0000313" key="7">
    <source>
        <dbReference type="Proteomes" id="UP000199476"/>
    </source>
</evidence>
<protein>
    <submittedName>
        <fullName evidence="6">Pseudouridine-5'-phosphate glycosidase (PseudoU degradation)</fullName>
    </submittedName>
</protein>
<dbReference type="Proteomes" id="UP000199476">
    <property type="component" value="Unassembled WGS sequence"/>
</dbReference>
<dbReference type="InterPro" id="IPR022830">
    <property type="entry name" value="Indigdn_synthA-like"/>
</dbReference>
<dbReference type="RefSeq" id="WP_159429758.1">
    <property type="nucleotide sequence ID" value="NZ_FNGO01000002.1"/>
</dbReference>
<evidence type="ECO:0000256" key="2">
    <source>
        <dbReference type="ARBA" id="ARBA00022801"/>
    </source>
</evidence>
<dbReference type="PANTHER" id="PTHR42909:SF1">
    <property type="entry name" value="CARBOHYDRATE KINASE PFKB DOMAIN-CONTAINING PROTEIN"/>
    <property type="match status" value="1"/>
</dbReference>
<evidence type="ECO:0000313" key="6">
    <source>
        <dbReference type="EMBL" id="SDL19219.1"/>
    </source>
</evidence>
<dbReference type="GO" id="GO:0004730">
    <property type="term" value="F:pseudouridylate synthase activity"/>
    <property type="evidence" value="ECO:0007669"/>
    <property type="project" value="InterPro"/>
</dbReference>
<dbReference type="EMBL" id="FNGO01000002">
    <property type="protein sequence ID" value="SDL19219.1"/>
    <property type="molecule type" value="Genomic_DNA"/>
</dbReference>
<dbReference type="Pfam" id="PF04227">
    <property type="entry name" value="Indigoidine_A"/>
    <property type="match status" value="1"/>
</dbReference>
<reference evidence="6 7" key="1">
    <citation type="submission" date="2016-10" db="EMBL/GenBank/DDBJ databases">
        <authorList>
            <person name="de Groot N.N."/>
        </authorList>
    </citation>
    <scope>NUCLEOTIDE SEQUENCE [LARGE SCALE GENOMIC DNA]</scope>
    <source>
        <strain evidence="6 7">SLAS-1</strain>
    </source>
</reference>
<keyword evidence="3" id="KW-0464">Manganese</keyword>
<proteinExistence type="predicted"/>
<dbReference type="Gene3D" id="3.40.1790.10">
    <property type="entry name" value="Indigoidine synthase domain"/>
    <property type="match status" value="1"/>
</dbReference>
<dbReference type="OrthoDB" id="9805870at2"/>
<dbReference type="PANTHER" id="PTHR42909">
    <property type="entry name" value="ZGC:136858"/>
    <property type="match status" value="1"/>
</dbReference>
<keyword evidence="5 6" id="KW-0326">Glycosidase</keyword>
<evidence type="ECO:0000256" key="4">
    <source>
        <dbReference type="ARBA" id="ARBA00023239"/>
    </source>
</evidence>
<organism evidence="6 7">
    <name type="scientific">Halarsenatibacter silvermanii</name>
    <dbReference type="NCBI Taxonomy" id="321763"/>
    <lineage>
        <taxon>Bacteria</taxon>
        <taxon>Bacillati</taxon>
        <taxon>Bacillota</taxon>
        <taxon>Clostridia</taxon>
        <taxon>Halanaerobiales</taxon>
        <taxon>Halarsenatibacteraceae</taxon>
        <taxon>Halarsenatibacter</taxon>
    </lineage>
</organism>
<dbReference type="STRING" id="321763.SAMN04488692_10294"/>
<dbReference type="SUPFAM" id="SSF110581">
    <property type="entry name" value="Indigoidine synthase A-like"/>
    <property type="match status" value="1"/>
</dbReference>